<protein>
    <submittedName>
        <fullName evidence="1">Uncharacterized protein</fullName>
    </submittedName>
</protein>
<reference evidence="1" key="1">
    <citation type="submission" date="2023-04" db="EMBL/GenBank/DDBJ databases">
        <title>Draft Genome sequencing of Naganishia species isolated from polar environments using Oxford Nanopore Technology.</title>
        <authorList>
            <person name="Leo P."/>
            <person name="Venkateswaran K."/>
        </authorList>
    </citation>
    <scope>NUCLEOTIDE SEQUENCE</scope>
    <source>
        <strain evidence="1">MNA-CCFEE 5425</strain>
    </source>
</reference>
<accession>A0ACC2WXS6</accession>
<proteinExistence type="predicted"/>
<keyword evidence="2" id="KW-1185">Reference proteome</keyword>
<evidence type="ECO:0000313" key="1">
    <source>
        <dbReference type="EMBL" id="KAJ9115950.1"/>
    </source>
</evidence>
<evidence type="ECO:0000313" key="2">
    <source>
        <dbReference type="Proteomes" id="UP001243375"/>
    </source>
</evidence>
<organism evidence="1 2">
    <name type="scientific">Naganishia vaughanmartiniae</name>
    <dbReference type="NCBI Taxonomy" id="1424756"/>
    <lineage>
        <taxon>Eukaryota</taxon>
        <taxon>Fungi</taxon>
        <taxon>Dikarya</taxon>
        <taxon>Basidiomycota</taxon>
        <taxon>Agaricomycotina</taxon>
        <taxon>Tremellomycetes</taxon>
        <taxon>Filobasidiales</taxon>
        <taxon>Filobasidiaceae</taxon>
        <taxon>Naganishia</taxon>
    </lineage>
</organism>
<name>A0ACC2WXS6_9TREE</name>
<dbReference type="Proteomes" id="UP001243375">
    <property type="component" value="Unassembled WGS sequence"/>
</dbReference>
<gene>
    <name evidence="1" type="ORF">QFC22_005093</name>
</gene>
<dbReference type="EMBL" id="JASBWU010000015">
    <property type="protein sequence ID" value="KAJ9115950.1"/>
    <property type="molecule type" value="Genomic_DNA"/>
</dbReference>
<comment type="caution">
    <text evidence="1">The sequence shown here is derived from an EMBL/GenBank/DDBJ whole genome shotgun (WGS) entry which is preliminary data.</text>
</comment>
<sequence>MGGLLIADAAIGIANAGNHSSTSTDQRNEKETPPTQDVETWPRIVALIAFDTPYLGLNPAVFKNSITKYAGHVELAKNVVGGLGGLGLGGGAVWGMFGGTSAAATGADAQGKDTKPAERDSKTTDGRRTRNSSAPAAAAAAAVSDSQPTPIPSSSWTMPAIPSFKTLATAASAAAILTTTAAAAYYKREDLVGGWTWVSDHAVWLKNLWDSRGMRERLSGIEEMQRRGVVFRNYHTLIPPSHPTYPSSRSFCLLPSTTHPLYTSWQPTVFSPTQVEDEVSAHIGMFNARTNEGFYKLGLDVARDVEEALERDLDADLERSREEEEEEEADFLVG</sequence>